<dbReference type="EMBL" id="FOEE01000021">
    <property type="protein sequence ID" value="SEP27929.1"/>
    <property type="molecule type" value="Genomic_DNA"/>
</dbReference>
<evidence type="ECO:0008006" key="3">
    <source>
        <dbReference type="Google" id="ProtNLM"/>
    </source>
</evidence>
<name>A0A1H8WK02_9ACTN</name>
<dbReference type="STRING" id="673521.SAMN05660991_04481"/>
<evidence type="ECO:0000313" key="1">
    <source>
        <dbReference type="EMBL" id="SEP27929.1"/>
    </source>
</evidence>
<evidence type="ECO:0000313" key="2">
    <source>
        <dbReference type="Proteomes" id="UP000198960"/>
    </source>
</evidence>
<reference evidence="2" key="1">
    <citation type="submission" date="2016-10" db="EMBL/GenBank/DDBJ databases">
        <authorList>
            <person name="Varghese N."/>
            <person name="Submissions S."/>
        </authorList>
    </citation>
    <scope>NUCLEOTIDE SEQUENCE [LARGE SCALE GENOMIC DNA]</scope>
    <source>
        <strain evidence="2">DSM 45413</strain>
    </source>
</reference>
<sequence length="105" mass="10713">MSDSIVVQFETLEGLADELAALSAELASEADLCRSAVYTFGTAADGEVAGAAAQLGTGWAELVALLAEGTDAVAGSLRAAVRSYRLQEAQLSDRHLYVLGGVAAP</sequence>
<accession>A0A1H8WK02</accession>
<keyword evidence="2" id="KW-1185">Reference proteome</keyword>
<organism evidence="1 2">
    <name type="scientific">Trujillonella endophytica</name>
    <dbReference type="NCBI Taxonomy" id="673521"/>
    <lineage>
        <taxon>Bacteria</taxon>
        <taxon>Bacillati</taxon>
        <taxon>Actinomycetota</taxon>
        <taxon>Actinomycetes</taxon>
        <taxon>Geodermatophilales</taxon>
        <taxon>Geodermatophilaceae</taxon>
        <taxon>Trujillonella</taxon>
    </lineage>
</organism>
<gene>
    <name evidence="1" type="ORF">SAMN05660991_04481</name>
</gene>
<dbReference type="RefSeq" id="WP_170861242.1">
    <property type="nucleotide sequence ID" value="NZ_FOEE01000021.1"/>
</dbReference>
<dbReference type="AlphaFoldDB" id="A0A1H8WK02"/>
<protein>
    <recommendedName>
        <fullName evidence="3">Excreted virulence factor EspC, type VII ESX diderm</fullName>
    </recommendedName>
</protein>
<dbReference type="Gene3D" id="1.10.287.1060">
    <property type="entry name" value="ESAT-6-like"/>
    <property type="match status" value="1"/>
</dbReference>
<proteinExistence type="predicted"/>
<dbReference type="Proteomes" id="UP000198960">
    <property type="component" value="Unassembled WGS sequence"/>
</dbReference>